<reference evidence="7" key="2">
    <citation type="submission" date="2016-12" db="EMBL/GenBank/DDBJ databases">
        <title>Whole genome sequencing of Sphingomonas sp. ABOJV.</title>
        <authorList>
            <person name="Conlan S."/>
            <person name="Thomas P.J."/>
            <person name="Mullikin J."/>
            <person name="Palmore T.N."/>
            <person name="Frank K.M."/>
            <person name="Segre J.A."/>
        </authorList>
    </citation>
    <scope>NUCLEOTIDE SEQUENCE [LARGE SCALE GENOMIC DNA]</scope>
    <source>
        <strain evidence="7">ABOJV</strain>
    </source>
</reference>
<dbReference type="STRING" id="93064.BRX40_00995"/>
<dbReference type="KEGG" id="skr:BRX40_00995"/>
<proteinExistence type="inferred from homology"/>
<evidence type="ECO:0000313" key="5">
    <source>
        <dbReference type="EMBL" id="RSU99416.1"/>
    </source>
</evidence>
<evidence type="ECO:0000313" key="6">
    <source>
        <dbReference type="EMBL" id="RSY79043.1"/>
    </source>
</evidence>
<dbReference type="RefSeq" id="WP_066571626.1">
    <property type="nucleotide sequence ID" value="NZ_CP018820.1"/>
</dbReference>
<keyword evidence="1 2" id="KW-0808">Transferase</keyword>
<dbReference type="InterPro" id="IPR000462">
    <property type="entry name" value="CDP-OH_P_trans"/>
</dbReference>
<keyword evidence="3" id="KW-0472">Membrane</keyword>
<name>A0A1L6J5G6_9SPHN</name>
<dbReference type="GeneID" id="44131128"/>
<evidence type="ECO:0000313" key="8">
    <source>
        <dbReference type="Proteomes" id="UP000286681"/>
    </source>
</evidence>
<reference evidence="4" key="1">
    <citation type="submission" date="2016-12" db="EMBL/GenBank/DDBJ databases">
        <title>Whole genome sequencing of Sphingomonas koreensis.</title>
        <authorList>
            <person name="Conlan S."/>
            <person name="Thomas P.J."/>
            <person name="Mullikin J."/>
            <person name="Palmore T.N."/>
            <person name="Frank K.M."/>
            <person name="Segre J.A."/>
        </authorList>
    </citation>
    <scope>NUCLEOTIDE SEQUENCE</scope>
    <source>
        <strain evidence="4">ABOJV</strain>
    </source>
</reference>
<evidence type="ECO:0000313" key="7">
    <source>
        <dbReference type="Proteomes" id="UP000185161"/>
    </source>
</evidence>
<evidence type="ECO:0000313" key="9">
    <source>
        <dbReference type="Proteomes" id="UP000287746"/>
    </source>
</evidence>
<feature type="transmembrane region" description="Helical" evidence="3">
    <location>
        <begin position="39"/>
        <end position="59"/>
    </location>
</feature>
<dbReference type="InterPro" id="IPR043130">
    <property type="entry name" value="CDP-OH_PTrfase_TM_dom"/>
</dbReference>
<keyword evidence="3" id="KW-1133">Transmembrane helix</keyword>
<feature type="transmembrane region" description="Helical" evidence="3">
    <location>
        <begin position="216"/>
        <end position="234"/>
    </location>
</feature>
<dbReference type="InterPro" id="IPR048254">
    <property type="entry name" value="CDP_ALCOHOL_P_TRANSF_CS"/>
</dbReference>
<dbReference type="Proteomes" id="UP000287746">
    <property type="component" value="Unassembled WGS sequence"/>
</dbReference>
<dbReference type="GO" id="GO:0008654">
    <property type="term" value="P:phospholipid biosynthetic process"/>
    <property type="evidence" value="ECO:0007669"/>
    <property type="project" value="InterPro"/>
</dbReference>
<gene>
    <name evidence="4" type="ORF">BRX40_00995</name>
    <name evidence="5" type="ORF">CA257_19870</name>
    <name evidence="6" type="ORF">DAH66_17670</name>
</gene>
<dbReference type="PROSITE" id="PS00379">
    <property type="entry name" value="CDP_ALCOHOL_P_TRANSF"/>
    <property type="match status" value="1"/>
</dbReference>
<reference evidence="8 9" key="3">
    <citation type="submission" date="2018-07" db="EMBL/GenBank/DDBJ databases">
        <title>Genomic and Epidemiologic Investigation of an Indolent Hospital Outbreak.</title>
        <authorList>
            <person name="Johnson R.C."/>
            <person name="Deming C."/>
            <person name="Conlan S."/>
            <person name="Zellmer C.J."/>
            <person name="Michelin A.V."/>
            <person name="Lee-Lin S."/>
            <person name="Thomas P.J."/>
            <person name="Park M."/>
            <person name="Weingarten R.A."/>
            <person name="Less J."/>
            <person name="Dekker J.P."/>
            <person name="Frank K.M."/>
            <person name="Musser K.A."/>
            <person name="Mcquiston J.R."/>
            <person name="Henderson D.K."/>
            <person name="Lau A.F."/>
            <person name="Palmore T.N."/>
            <person name="Segre J.A."/>
        </authorList>
    </citation>
    <scope>NUCLEOTIDE SEQUENCE [LARGE SCALE GENOMIC DNA]</scope>
    <source>
        <strain evidence="6 9">SK-CDC1_0717</strain>
        <strain evidence="5 8">SK-NIH.Env10_0317</strain>
    </source>
</reference>
<dbReference type="EMBL" id="CP018820">
    <property type="protein sequence ID" value="APR51192.1"/>
    <property type="molecule type" value="Genomic_DNA"/>
</dbReference>
<feature type="transmembrane region" description="Helical" evidence="3">
    <location>
        <begin position="240"/>
        <end position="259"/>
    </location>
</feature>
<dbReference type="GO" id="GO:0016020">
    <property type="term" value="C:membrane"/>
    <property type="evidence" value="ECO:0007669"/>
    <property type="project" value="InterPro"/>
</dbReference>
<feature type="transmembrane region" description="Helical" evidence="3">
    <location>
        <begin position="105"/>
        <end position="122"/>
    </location>
</feature>
<organism evidence="4 7">
    <name type="scientific">Sphingomonas koreensis</name>
    <dbReference type="NCBI Taxonomy" id="93064"/>
    <lineage>
        <taxon>Bacteria</taxon>
        <taxon>Pseudomonadati</taxon>
        <taxon>Pseudomonadota</taxon>
        <taxon>Alphaproteobacteria</taxon>
        <taxon>Sphingomonadales</taxon>
        <taxon>Sphingomonadaceae</taxon>
        <taxon>Sphingomonas</taxon>
    </lineage>
</organism>
<evidence type="ECO:0000256" key="1">
    <source>
        <dbReference type="ARBA" id="ARBA00022679"/>
    </source>
</evidence>
<feature type="transmembrane region" description="Helical" evidence="3">
    <location>
        <begin position="65"/>
        <end position="84"/>
    </location>
</feature>
<dbReference type="AlphaFoldDB" id="A0A1L6J5G6"/>
<dbReference type="Pfam" id="PF01066">
    <property type="entry name" value="CDP-OH_P_transf"/>
    <property type="match status" value="1"/>
</dbReference>
<evidence type="ECO:0000256" key="3">
    <source>
        <dbReference type="SAM" id="Phobius"/>
    </source>
</evidence>
<comment type="similarity">
    <text evidence="2">Belongs to the CDP-alcohol phosphatidyltransferase class-I family.</text>
</comment>
<dbReference type="EMBL" id="QQWO01000022">
    <property type="protein sequence ID" value="RSU99416.1"/>
    <property type="molecule type" value="Genomic_DNA"/>
</dbReference>
<protein>
    <submittedName>
        <fullName evidence="5">CDP-alcohol phosphatidyltransferase family protein</fullName>
    </submittedName>
</protein>
<keyword evidence="3" id="KW-0812">Transmembrane</keyword>
<keyword evidence="7" id="KW-1185">Reference proteome</keyword>
<accession>A0A1L6J5G6</accession>
<dbReference type="OrthoDB" id="9790577at2"/>
<evidence type="ECO:0000256" key="2">
    <source>
        <dbReference type="RuleBase" id="RU003750"/>
    </source>
</evidence>
<evidence type="ECO:0000313" key="4">
    <source>
        <dbReference type="EMBL" id="APR51192.1"/>
    </source>
</evidence>
<dbReference type="EMBL" id="QQYZ01000021">
    <property type="protein sequence ID" value="RSY79043.1"/>
    <property type="molecule type" value="Genomic_DNA"/>
</dbReference>
<dbReference type="Proteomes" id="UP000286681">
    <property type="component" value="Unassembled WGS sequence"/>
</dbReference>
<dbReference type="Proteomes" id="UP000185161">
    <property type="component" value="Chromosome"/>
</dbReference>
<sequence>MTIPPPDRSRDRRIEDPTNLWIIHPAGRGLLPWFVARGISANAVSVCGLALGIGAAFAYSNWTDWRWAIAGLLLSVGWLIADGLDGMIARATGTASALGRFLDGLCDHGVFILIYVVLASSIGTVEGWALAISAGVAHAVQSSLYEGERYRFHRRVKGDAGTPPVPSGNPLVRLYDSVANAVDRFSRAFDDMLRRHPDPASVGSAYGEAATGPLGLMRLLSANMRVLAIFLACLAGNPRFFWWFELIPLTVILLIGLFWHRAVEARLAGAASQSLSTPSNTQRT</sequence>
<dbReference type="GO" id="GO:0016780">
    <property type="term" value="F:phosphotransferase activity, for other substituted phosphate groups"/>
    <property type="evidence" value="ECO:0007669"/>
    <property type="project" value="InterPro"/>
</dbReference>
<dbReference type="Gene3D" id="1.20.120.1760">
    <property type="match status" value="1"/>
</dbReference>